<sequence>MGKEHYIEELKRQLHEIMERPVTLGRAEEVMVYADAICALHKLDDDHFRESTKMMEFTREDAEKWVSHMENEDGTTGAHWTMEQTDAVANITGVHAKSCVWWAAMNMMYSDYYSVASKYGLDRPEFYADLAKAFLMDKDAGGPEAKMAGYYHGVVARKN</sequence>
<feature type="domain" description="DUF7841" evidence="1">
    <location>
        <begin position="52"/>
        <end position="151"/>
    </location>
</feature>
<reference evidence="2" key="1">
    <citation type="journal article" date="2021" name="Proc. Natl. Acad. Sci. U.S.A.">
        <title>A Catalog of Tens of Thousands of Viruses from Human Metagenomes Reveals Hidden Associations with Chronic Diseases.</title>
        <authorList>
            <person name="Tisza M.J."/>
            <person name="Buck C.B."/>
        </authorList>
    </citation>
    <scope>NUCLEOTIDE SEQUENCE</scope>
    <source>
        <strain evidence="2">CtEQg15</strain>
    </source>
</reference>
<evidence type="ECO:0000313" key="2">
    <source>
        <dbReference type="EMBL" id="DAD77280.1"/>
    </source>
</evidence>
<proteinExistence type="predicted"/>
<evidence type="ECO:0000259" key="1">
    <source>
        <dbReference type="Pfam" id="PF25223"/>
    </source>
</evidence>
<dbReference type="InterPro" id="IPR057163">
    <property type="entry name" value="DUF7841"/>
</dbReference>
<name>A0A8S5M566_9CAUD</name>
<dbReference type="EMBL" id="BK014822">
    <property type="protein sequence ID" value="DAD77280.1"/>
    <property type="molecule type" value="Genomic_DNA"/>
</dbReference>
<organism evidence="2">
    <name type="scientific">Siphoviridae sp. ctEQg15</name>
    <dbReference type="NCBI Taxonomy" id="2826205"/>
    <lineage>
        <taxon>Viruses</taxon>
        <taxon>Duplodnaviria</taxon>
        <taxon>Heunggongvirae</taxon>
        <taxon>Uroviricota</taxon>
        <taxon>Caudoviricetes</taxon>
    </lineage>
</organism>
<protein>
    <recommendedName>
        <fullName evidence="1">DUF7841 domain-containing protein</fullName>
    </recommendedName>
</protein>
<accession>A0A8S5M566</accession>
<dbReference type="Pfam" id="PF25223">
    <property type="entry name" value="DUF7841"/>
    <property type="match status" value="1"/>
</dbReference>